<dbReference type="Proteomes" id="UP000092484">
    <property type="component" value="Unassembled WGS sequence"/>
</dbReference>
<gene>
    <name evidence="2" type="ORF">I603_2151</name>
</gene>
<evidence type="ECO:0000313" key="3">
    <source>
        <dbReference type="Proteomes" id="UP000092484"/>
    </source>
</evidence>
<evidence type="ECO:0000313" key="2">
    <source>
        <dbReference type="EMBL" id="OBV10549.1"/>
    </source>
</evidence>
<dbReference type="InterPro" id="IPR052194">
    <property type="entry name" value="MESH1"/>
</dbReference>
<accession>A0A1A7BDI0</accession>
<dbReference type="SMART" id="SM00471">
    <property type="entry name" value="HDc"/>
    <property type="match status" value="1"/>
</dbReference>
<organism evidence="2 3">
    <name type="scientific">Erythrobacter dokdonensis DSW-74</name>
    <dbReference type="NCBI Taxonomy" id="1300349"/>
    <lineage>
        <taxon>Bacteria</taxon>
        <taxon>Pseudomonadati</taxon>
        <taxon>Pseudomonadota</taxon>
        <taxon>Alphaproteobacteria</taxon>
        <taxon>Sphingomonadales</taxon>
        <taxon>Erythrobacteraceae</taxon>
        <taxon>Erythrobacter/Porphyrobacter group</taxon>
        <taxon>Erythrobacter</taxon>
    </lineage>
</organism>
<dbReference type="AlphaFoldDB" id="A0A1A7BDI0"/>
<dbReference type="STRING" id="1300349.I603_2151"/>
<dbReference type="GO" id="GO:0008893">
    <property type="term" value="F:guanosine-3',5'-bis(diphosphate) 3'-diphosphatase activity"/>
    <property type="evidence" value="ECO:0007669"/>
    <property type="project" value="TreeGrafter"/>
</dbReference>
<dbReference type="SUPFAM" id="SSF109604">
    <property type="entry name" value="HD-domain/PDEase-like"/>
    <property type="match status" value="1"/>
</dbReference>
<evidence type="ECO:0000259" key="1">
    <source>
        <dbReference type="PROSITE" id="PS51831"/>
    </source>
</evidence>
<dbReference type="PROSITE" id="PS51831">
    <property type="entry name" value="HD"/>
    <property type="match status" value="1"/>
</dbReference>
<proteinExistence type="predicted"/>
<dbReference type="RefSeq" id="WP_084440056.1">
    <property type="nucleotide sequence ID" value="NZ_LZYB01000005.1"/>
</dbReference>
<dbReference type="InterPro" id="IPR006674">
    <property type="entry name" value="HD_domain"/>
</dbReference>
<feature type="domain" description="HD" evidence="1">
    <location>
        <begin position="36"/>
        <end position="130"/>
    </location>
</feature>
<keyword evidence="2" id="KW-0378">Hydrolase</keyword>
<reference evidence="2 3" key="1">
    <citation type="submission" date="2016-06" db="EMBL/GenBank/DDBJ databases">
        <title>Genome sequence of Porphyrobacter dokdonensis DSW-74.</title>
        <authorList>
            <person name="Kim J.F."/>
            <person name="Song J.Y."/>
        </authorList>
    </citation>
    <scope>NUCLEOTIDE SEQUENCE [LARGE SCALE GENOMIC DNA]</scope>
    <source>
        <strain evidence="2 3">DSW-74</strain>
    </source>
</reference>
<dbReference type="Pfam" id="PF13328">
    <property type="entry name" value="HD_4"/>
    <property type="match status" value="1"/>
</dbReference>
<dbReference type="CDD" id="cd00077">
    <property type="entry name" value="HDc"/>
    <property type="match status" value="1"/>
</dbReference>
<keyword evidence="3" id="KW-1185">Reference proteome</keyword>
<dbReference type="EMBL" id="LZYB01000005">
    <property type="protein sequence ID" value="OBV10549.1"/>
    <property type="molecule type" value="Genomic_DNA"/>
</dbReference>
<dbReference type="Gene3D" id="1.10.3210.10">
    <property type="entry name" value="Hypothetical protein af1432"/>
    <property type="match status" value="1"/>
</dbReference>
<dbReference type="PANTHER" id="PTHR46246:SF1">
    <property type="entry name" value="GUANOSINE-3',5'-BIS(DIPHOSPHATE) 3'-PYROPHOSPHOHYDROLASE MESH1"/>
    <property type="match status" value="1"/>
</dbReference>
<name>A0A1A7BDI0_9SPHN</name>
<dbReference type="PANTHER" id="PTHR46246">
    <property type="entry name" value="GUANOSINE-3',5'-BIS(DIPHOSPHATE) 3'-PYROPHOSPHOHYDROLASE MESH1"/>
    <property type="match status" value="1"/>
</dbReference>
<comment type="caution">
    <text evidence="2">The sequence shown here is derived from an EMBL/GenBank/DDBJ whole genome shotgun (WGS) entry which is preliminary data.</text>
</comment>
<protein>
    <submittedName>
        <fullName evidence="2">Guanosine-3',5'-bis(Diphosphate) 3'-pyrophosphohydrolase</fullName>
    </submittedName>
</protein>
<dbReference type="InterPro" id="IPR003607">
    <property type="entry name" value="HD/PDEase_dom"/>
</dbReference>
<sequence>MTMTIMTDTARLLEAASFAADRHRDQRRKDVDATPYINHPLDVARILADAGVSDVEVLMAAILHDTIEDTKTTAEELTERFGERVCSLVLEVTDDKNLPKLERKRLQVLKASTKSADAKQIKMADKISNLRDLKTPPVGWSEARVGAYIQFAEMVAGGCVGVNPALDRMFDDARMALS</sequence>